<dbReference type="HAMAP" id="MF_00120">
    <property type="entry name" value="GatA"/>
    <property type="match status" value="1"/>
</dbReference>
<dbReference type="GO" id="GO:0050567">
    <property type="term" value="F:glutaminyl-tRNA synthase (glutamine-hydrolyzing) activity"/>
    <property type="evidence" value="ECO:0007669"/>
    <property type="project" value="UniProtKB-UniRule"/>
</dbReference>
<dbReference type="InterPro" id="IPR000120">
    <property type="entry name" value="Amidase"/>
</dbReference>
<dbReference type="PROSITE" id="PS00571">
    <property type="entry name" value="AMIDASES"/>
    <property type="match status" value="1"/>
</dbReference>
<dbReference type="AlphaFoldDB" id="A0A250X2W9"/>
<evidence type="ECO:0000256" key="5">
    <source>
        <dbReference type="ARBA" id="ARBA00022917"/>
    </source>
</evidence>
<gene>
    <name evidence="7" type="primary">GATA</name>
    <name evidence="11" type="ORF">CEUSTIGMA_g4879.t1</name>
</gene>
<keyword evidence="3 7" id="KW-0547">Nucleotide-binding</keyword>
<accession>A0A250X2W9</accession>
<feature type="region of interest" description="Disordered" evidence="9">
    <location>
        <begin position="161"/>
        <end position="188"/>
    </location>
</feature>
<dbReference type="OrthoDB" id="421993at2759"/>
<proteinExistence type="inferred from homology"/>
<keyword evidence="12" id="KW-1185">Reference proteome</keyword>
<dbReference type="GO" id="GO:0009570">
    <property type="term" value="C:chloroplast stroma"/>
    <property type="evidence" value="ECO:0007669"/>
    <property type="project" value="UniProtKB-SubCell"/>
</dbReference>
<dbReference type="PANTHER" id="PTHR11895">
    <property type="entry name" value="TRANSAMIDASE"/>
    <property type="match status" value="1"/>
</dbReference>
<dbReference type="SUPFAM" id="SSF75304">
    <property type="entry name" value="Amidase signature (AS) enzymes"/>
    <property type="match status" value="1"/>
</dbReference>
<feature type="domain" description="Amidase" evidence="10">
    <location>
        <begin position="53"/>
        <end position="513"/>
    </location>
</feature>
<evidence type="ECO:0000256" key="3">
    <source>
        <dbReference type="ARBA" id="ARBA00022741"/>
    </source>
</evidence>
<keyword evidence="7" id="KW-0934">Plastid</keyword>
<feature type="active site" description="Charge relay system" evidence="7 8">
    <location>
        <position position="185"/>
    </location>
</feature>
<keyword evidence="2 7" id="KW-0436">Ligase</keyword>
<dbReference type="GO" id="GO:0070681">
    <property type="term" value="P:glutaminyl-tRNAGln biosynthesis via transamidation"/>
    <property type="evidence" value="ECO:0007669"/>
    <property type="project" value="UniProtKB-UniRule"/>
</dbReference>
<dbReference type="Pfam" id="PF01425">
    <property type="entry name" value="Amidase"/>
    <property type="match status" value="1"/>
</dbReference>
<evidence type="ECO:0000256" key="6">
    <source>
        <dbReference type="ARBA" id="ARBA00047407"/>
    </source>
</evidence>
<sequence length="524" mass="55382">MMHKSVAFGFQRSFRTRPFIGERCNTSASSSKKTSVIKTLQNEIKEKSRSAADVTQHYLETIARMEPVLNSYISINSEDALAQAHALDSHIAKEGTASLPPLAGIPIAIKDNICTRGLRTTAGSQILRDFLPKTDATAIARLRQAGAIIIGKTNMDEFGMGSSTENSSYKPTRNPCDPERVPGGSSGGSAAAVAAHECAAALGSDTGGSIRQPAHFCGVVGLKPTYGRVSRSGLIAYASSLDVIGPMASSVEDCALLLNAIAGQDPLDSTSSSQPVPDFTQLIKSASTFSSKPLAGKRLGLVTQTLGQGVDPEVEVAIREAARHLESLGAVVEEVPLPNSDLGLPAYYVLALSEASSNLSRYDGVRYGARVSPAGGLGEMYTHTRGQGLGPEVKRRILMGYYALSAGYYDAYYKQAQQVRTLVREEMLSALSQYDALVTPTAPSPAYKVGEKSSDPLAMYKGDLMTVNVNLSGLPAIVVPCGSASISDGSGNQKSLPIGLQIIGRAFGEVELLEIAHTYEQTSL</sequence>
<dbReference type="EC" id="6.3.5.7" evidence="7"/>
<comment type="subcellular location">
    <subcellularLocation>
        <location evidence="7">Mitochondrion</location>
    </subcellularLocation>
    <subcellularLocation>
        <location evidence="7">Plastid</location>
        <location evidence="7">Chloroplast stroma</location>
    </subcellularLocation>
</comment>
<evidence type="ECO:0000313" key="12">
    <source>
        <dbReference type="Proteomes" id="UP000232323"/>
    </source>
</evidence>
<evidence type="ECO:0000259" key="10">
    <source>
        <dbReference type="Pfam" id="PF01425"/>
    </source>
</evidence>
<protein>
    <recommendedName>
        <fullName evidence="7">Glutamyl-tRNA(Gln) amidotransferase subunit A, chloroplastic/mitochondrial</fullName>
        <shortName evidence="7">Glu-AdT subunit A</shortName>
        <ecNumber evidence="7">6.3.5.7</ecNumber>
    </recommendedName>
</protein>
<dbReference type="GO" id="GO:0005739">
    <property type="term" value="C:mitochondrion"/>
    <property type="evidence" value="ECO:0007669"/>
    <property type="project" value="UniProtKB-SubCell"/>
</dbReference>
<evidence type="ECO:0000256" key="7">
    <source>
        <dbReference type="HAMAP-Rule" id="MF_03150"/>
    </source>
</evidence>
<keyword evidence="7" id="KW-0496">Mitochondrion</keyword>
<dbReference type="Gene3D" id="3.90.1300.10">
    <property type="entry name" value="Amidase signature (AS) domain"/>
    <property type="match status" value="1"/>
</dbReference>
<comment type="catalytic activity">
    <reaction evidence="6 7">
        <text>L-glutamyl-tRNA(Gln) + L-glutamine + ATP + H2O = L-glutaminyl-tRNA(Gln) + L-glutamate + ADP + phosphate + H(+)</text>
        <dbReference type="Rhea" id="RHEA:17521"/>
        <dbReference type="Rhea" id="RHEA-COMP:9681"/>
        <dbReference type="Rhea" id="RHEA-COMP:9684"/>
        <dbReference type="ChEBI" id="CHEBI:15377"/>
        <dbReference type="ChEBI" id="CHEBI:15378"/>
        <dbReference type="ChEBI" id="CHEBI:29985"/>
        <dbReference type="ChEBI" id="CHEBI:30616"/>
        <dbReference type="ChEBI" id="CHEBI:43474"/>
        <dbReference type="ChEBI" id="CHEBI:58359"/>
        <dbReference type="ChEBI" id="CHEBI:78520"/>
        <dbReference type="ChEBI" id="CHEBI:78521"/>
        <dbReference type="ChEBI" id="CHEBI:456216"/>
        <dbReference type="EC" id="6.3.5.7"/>
    </reaction>
</comment>
<comment type="caution">
    <text evidence="11">The sequence shown here is derived from an EMBL/GenBank/DDBJ whole genome shotgun (WGS) entry which is preliminary data.</text>
</comment>
<dbReference type="PIRSF" id="PIRSF001221">
    <property type="entry name" value="Amidase_fungi"/>
    <property type="match status" value="1"/>
</dbReference>
<keyword evidence="5 7" id="KW-0648">Protein biosynthesis</keyword>
<dbReference type="NCBIfam" id="TIGR00132">
    <property type="entry name" value="gatA"/>
    <property type="match status" value="1"/>
</dbReference>
<comment type="function">
    <text evidence="7">Allows the formation of correctly charged Gln-tRNA(Gln) through the transamidation of misacylated Glu-tRNA(Gln) in chloroplasts and mitochondria. The reaction takes place in the presence of glutamine and ATP through an activated gamma-phospho-Glu-tRNA(Gln).</text>
</comment>
<keyword evidence="4 7" id="KW-0067">ATP-binding</keyword>
<dbReference type="InterPro" id="IPR020556">
    <property type="entry name" value="Amidase_CS"/>
</dbReference>
<dbReference type="STRING" id="1157962.A0A250X2W9"/>
<name>A0A250X2W9_9CHLO</name>
<feature type="active site" description="Charge relay system" evidence="7 8">
    <location>
        <position position="110"/>
    </location>
</feature>
<dbReference type="GO" id="GO:0032543">
    <property type="term" value="P:mitochondrial translation"/>
    <property type="evidence" value="ECO:0007669"/>
    <property type="project" value="UniProtKB-UniRule"/>
</dbReference>
<comment type="subunit">
    <text evidence="7">Subunit of the heterotrimeric GatCAB amidotransferase (AdT) complex, composed of A, B and C subunits.</text>
</comment>
<evidence type="ECO:0000256" key="9">
    <source>
        <dbReference type="SAM" id="MobiDB-lite"/>
    </source>
</evidence>
<evidence type="ECO:0000256" key="8">
    <source>
        <dbReference type="PIRSR" id="PIRSR001221-1"/>
    </source>
</evidence>
<feature type="compositionally biased region" description="Polar residues" evidence="9">
    <location>
        <begin position="161"/>
        <end position="171"/>
    </location>
</feature>
<reference evidence="11 12" key="1">
    <citation type="submission" date="2017-08" db="EMBL/GenBank/DDBJ databases">
        <title>Acidophilic green algal genome provides insights into adaptation to an acidic environment.</title>
        <authorList>
            <person name="Hirooka S."/>
            <person name="Hirose Y."/>
            <person name="Kanesaki Y."/>
            <person name="Higuchi S."/>
            <person name="Fujiwara T."/>
            <person name="Onuma R."/>
            <person name="Era A."/>
            <person name="Ohbayashi R."/>
            <person name="Uzuka A."/>
            <person name="Nozaki H."/>
            <person name="Yoshikawa H."/>
            <person name="Miyagishima S.Y."/>
        </authorList>
    </citation>
    <scope>NUCLEOTIDE SEQUENCE [LARGE SCALE GENOMIC DNA]</scope>
    <source>
        <strain evidence="11 12">NIES-2499</strain>
    </source>
</reference>
<dbReference type="Proteomes" id="UP000232323">
    <property type="component" value="Unassembled WGS sequence"/>
</dbReference>
<dbReference type="PANTHER" id="PTHR11895:SF7">
    <property type="entry name" value="GLUTAMYL-TRNA(GLN) AMIDOTRANSFERASE SUBUNIT A, MITOCHONDRIAL"/>
    <property type="match status" value="1"/>
</dbReference>
<comment type="similarity">
    <text evidence="1 7">Belongs to the amidase family. GatA subfamily.</text>
</comment>
<keyword evidence="7" id="KW-0150">Chloroplast</keyword>
<evidence type="ECO:0000256" key="2">
    <source>
        <dbReference type="ARBA" id="ARBA00022598"/>
    </source>
</evidence>
<feature type="active site" description="Acyl-ester intermediate" evidence="7 8">
    <location>
        <position position="209"/>
    </location>
</feature>
<comment type="miscellaneous">
    <text evidence="7">This protein may be expected to contain an N-terminal transit peptide but none has been predicted.</text>
</comment>
<organism evidence="11 12">
    <name type="scientific">Chlamydomonas eustigma</name>
    <dbReference type="NCBI Taxonomy" id="1157962"/>
    <lineage>
        <taxon>Eukaryota</taxon>
        <taxon>Viridiplantae</taxon>
        <taxon>Chlorophyta</taxon>
        <taxon>core chlorophytes</taxon>
        <taxon>Chlorophyceae</taxon>
        <taxon>CS clade</taxon>
        <taxon>Chlamydomonadales</taxon>
        <taxon>Chlamydomonadaceae</taxon>
        <taxon>Chlamydomonas</taxon>
    </lineage>
</organism>
<dbReference type="InterPro" id="IPR036928">
    <property type="entry name" value="AS_sf"/>
</dbReference>
<evidence type="ECO:0000256" key="4">
    <source>
        <dbReference type="ARBA" id="ARBA00022840"/>
    </source>
</evidence>
<dbReference type="InterPro" id="IPR023631">
    <property type="entry name" value="Amidase_dom"/>
</dbReference>
<dbReference type="GO" id="GO:0030956">
    <property type="term" value="C:glutamyl-tRNA(Gln) amidotransferase complex"/>
    <property type="evidence" value="ECO:0007669"/>
    <property type="project" value="UniProtKB-UniRule"/>
</dbReference>
<dbReference type="InterPro" id="IPR004412">
    <property type="entry name" value="GatA"/>
</dbReference>
<evidence type="ECO:0000313" key="11">
    <source>
        <dbReference type="EMBL" id="GAX77434.1"/>
    </source>
</evidence>
<dbReference type="EMBL" id="BEGY01000024">
    <property type="protein sequence ID" value="GAX77434.1"/>
    <property type="molecule type" value="Genomic_DNA"/>
</dbReference>
<evidence type="ECO:0000256" key="1">
    <source>
        <dbReference type="ARBA" id="ARBA00008069"/>
    </source>
</evidence>
<dbReference type="GO" id="GO:0005524">
    <property type="term" value="F:ATP binding"/>
    <property type="evidence" value="ECO:0007669"/>
    <property type="project" value="UniProtKB-KW"/>
</dbReference>